<evidence type="ECO:0000256" key="5">
    <source>
        <dbReference type="SAM" id="SignalP"/>
    </source>
</evidence>
<dbReference type="GeneID" id="68108085"/>
<evidence type="ECO:0000313" key="8">
    <source>
        <dbReference type="EMBL" id="KAF0981206.1"/>
    </source>
</evidence>
<feature type="short sequence motif" description="GXSXG" evidence="4">
    <location>
        <begin position="72"/>
        <end position="76"/>
    </location>
</feature>
<keyword evidence="9" id="KW-1185">Reference proteome</keyword>
<keyword evidence="2 4" id="KW-0442">Lipid degradation</keyword>
<protein>
    <recommendedName>
        <fullName evidence="6">PNPLA domain-containing protein</fullName>
    </recommendedName>
</protein>
<dbReference type="VEuPathDB" id="AmoebaDB:FDP41_012994"/>
<accession>A0A6A5C459</accession>
<gene>
    <name evidence="7" type="ORF">FDP41_000867</name>
    <name evidence="8" type="ORF">FDP41_012994</name>
</gene>
<sequence length="328" mass="37071">MPKRLWCGALVFVSLCMILCSFSAFAKQEEFSSCRSLALGSGGDRGSFEIGVLKYLVEKRPLEETQYRVVTGNSAGAINAVAFSQFQIGQEVKAVQYLLNEWSSLKSDLIYQNWKPFGIVQGFFLKTSLFDSSPLESYLSKHLNWTQLQKSDRFWKVGATDLSTFSYREFTSENHLNFDQIVTAVRASSAIPGIFSAVSIDNSLYVDGGVRYVTPITDAIEKCKNLTSGSVVVDVLLAINSVPFPKVFDFHTTPFILLETMFGSMMDIVLRDLESARLAYKDDPLVEIRAFIPNEWLPGYFIGFDKQQMEYMIEKGYETAKKFFEKKN</sequence>
<evidence type="ECO:0000256" key="4">
    <source>
        <dbReference type="PROSITE-ProRule" id="PRU01161"/>
    </source>
</evidence>
<evidence type="ECO:0000313" key="7">
    <source>
        <dbReference type="EMBL" id="KAF0980089.1"/>
    </source>
</evidence>
<name>A0A6A5C459_NAEFO</name>
<dbReference type="InterPro" id="IPR050301">
    <property type="entry name" value="NTE"/>
</dbReference>
<comment type="caution">
    <text evidence="7">The sequence shown here is derived from an EMBL/GenBank/DDBJ whole genome shotgun (WGS) entry which is preliminary data.</text>
</comment>
<dbReference type="GO" id="GO:0016042">
    <property type="term" value="P:lipid catabolic process"/>
    <property type="evidence" value="ECO:0007669"/>
    <property type="project" value="UniProtKB-UniRule"/>
</dbReference>
<feature type="active site" description="Proton acceptor" evidence="4">
    <location>
        <position position="207"/>
    </location>
</feature>
<dbReference type="Pfam" id="PF01734">
    <property type="entry name" value="Patatin"/>
    <property type="match status" value="1"/>
</dbReference>
<dbReference type="OMA" id="QRASTIM"/>
<dbReference type="RefSeq" id="XP_044564802.1">
    <property type="nucleotide sequence ID" value="XM_044712548.1"/>
</dbReference>
<dbReference type="OrthoDB" id="17120at2759"/>
<dbReference type="SUPFAM" id="SSF52151">
    <property type="entry name" value="FabD/lysophospholipase-like"/>
    <property type="match status" value="1"/>
</dbReference>
<proteinExistence type="predicted"/>
<dbReference type="VEuPathDB" id="AmoebaDB:NfTy_078820"/>
<feature type="signal peptide" evidence="5">
    <location>
        <begin position="1"/>
        <end position="26"/>
    </location>
</feature>
<dbReference type="InterPro" id="IPR016035">
    <property type="entry name" value="Acyl_Trfase/lysoPLipase"/>
</dbReference>
<evidence type="ECO:0000256" key="2">
    <source>
        <dbReference type="ARBA" id="ARBA00022963"/>
    </source>
</evidence>
<dbReference type="InterPro" id="IPR002641">
    <property type="entry name" value="PNPLA_dom"/>
</dbReference>
<dbReference type="GO" id="GO:0052689">
    <property type="term" value="F:carboxylic ester hydrolase activity"/>
    <property type="evidence" value="ECO:0007669"/>
    <property type="project" value="UniProtKB-ARBA"/>
</dbReference>
<organism evidence="7 9">
    <name type="scientific">Naegleria fowleri</name>
    <name type="common">Brain eating amoeba</name>
    <dbReference type="NCBI Taxonomy" id="5763"/>
    <lineage>
        <taxon>Eukaryota</taxon>
        <taxon>Discoba</taxon>
        <taxon>Heterolobosea</taxon>
        <taxon>Tetramitia</taxon>
        <taxon>Eutetramitia</taxon>
        <taxon>Vahlkampfiidae</taxon>
        <taxon>Naegleria</taxon>
    </lineage>
</organism>
<dbReference type="PANTHER" id="PTHR14226:SF29">
    <property type="entry name" value="NEUROPATHY TARGET ESTERASE SWS"/>
    <property type="match status" value="1"/>
</dbReference>
<reference evidence="7 9" key="1">
    <citation type="journal article" date="2019" name="Sci. Rep.">
        <title>Nanopore sequencing improves the draft genome of the human pathogenic amoeba Naegleria fowleri.</title>
        <authorList>
            <person name="Liechti N."/>
            <person name="Schurch N."/>
            <person name="Bruggmann R."/>
            <person name="Wittwer M."/>
        </authorList>
    </citation>
    <scope>NUCLEOTIDE SEQUENCE [LARGE SCALE GENOMIC DNA]</scope>
    <source>
        <strain evidence="7 9">ATCC 30894</strain>
    </source>
</reference>
<keyword evidence="3 4" id="KW-0443">Lipid metabolism</keyword>
<evidence type="ECO:0000256" key="3">
    <source>
        <dbReference type="ARBA" id="ARBA00023098"/>
    </source>
</evidence>
<dbReference type="Proteomes" id="UP000444721">
    <property type="component" value="Unassembled WGS sequence"/>
</dbReference>
<evidence type="ECO:0000256" key="1">
    <source>
        <dbReference type="ARBA" id="ARBA00022801"/>
    </source>
</evidence>
<keyword evidence="5" id="KW-0732">Signal</keyword>
<evidence type="ECO:0000313" key="9">
    <source>
        <dbReference type="Proteomes" id="UP000444721"/>
    </source>
</evidence>
<dbReference type="PANTHER" id="PTHR14226">
    <property type="entry name" value="NEUROPATHY TARGET ESTERASE/SWISS CHEESE D.MELANOGASTER"/>
    <property type="match status" value="1"/>
</dbReference>
<feature type="short sequence motif" description="DGA/G" evidence="4">
    <location>
        <begin position="207"/>
        <end position="209"/>
    </location>
</feature>
<feature type="chain" id="PRO_5033526116" description="PNPLA domain-containing protein" evidence="5">
    <location>
        <begin position="27"/>
        <end position="328"/>
    </location>
</feature>
<dbReference type="Gene3D" id="3.40.1090.10">
    <property type="entry name" value="Cytosolic phospholipase A2 catalytic domain"/>
    <property type="match status" value="1"/>
</dbReference>
<feature type="active site" description="Nucleophile" evidence="4">
    <location>
        <position position="74"/>
    </location>
</feature>
<evidence type="ECO:0000259" key="6">
    <source>
        <dbReference type="PROSITE" id="PS51635"/>
    </source>
</evidence>
<dbReference type="EMBL" id="VFQX01000021">
    <property type="protein sequence ID" value="KAF0980089.1"/>
    <property type="molecule type" value="Genomic_DNA"/>
</dbReference>
<dbReference type="PROSITE" id="PS51635">
    <property type="entry name" value="PNPLA"/>
    <property type="match status" value="1"/>
</dbReference>
<dbReference type="EMBL" id="VFQX01000016">
    <property type="protein sequence ID" value="KAF0981206.1"/>
    <property type="molecule type" value="Genomic_DNA"/>
</dbReference>
<dbReference type="GO" id="GO:0016298">
    <property type="term" value="F:lipase activity"/>
    <property type="evidence" value="ECO:0007669"/>
    <property type="project" value="UniProtKB-ARBA"/>
</dbReference>
<dbReference type="VEuPathDB" id="AmoebaDB:FDP41_000867"/>
<comment type="caution">
    <text evidence="4">Lacks conserved residue(s) required for the propagation of feature annotation.</text>
</comment>
<dbReference type="VEuPathDB" id="AmoebaDB:NF0131430"/>
<feature type="domain" description="PNPLA" evidence="6">
    <location>
        <begin position="37"/>
        <end position="220"/>
    </location>
</feature>
<keyword evidence="1 4" id="KW-0378">Hydrolase</keyword>
<dbReference type="AlphaFoldDB" id="A0A6A5C459"/>